<dbReference type="CDD" id="cd16934">
    <property type="entry name" value="HATPase_RsbT-like"/>
    <property type="match status" value="1"/>
</dbReference>
<dbReference type="InterPro" id="IPR039248">
    <property type="entry name" value="Ptase_RsbX"/>
</dbReference>
<feature type="domain" description="PPM-type phosphatase" evidence="1">
    <location>
        <begin position="139"/>
        <end position="330"/>
    </location>
</feature>
<dbReference type="SUPFAM" id="SSF55874">
    <property type="entry name" value="ATPase domain of HSP90 chaperone/DNA topoisomerase II/histidine kinase"/>
    <property type="match status" value="1"/>
</dbReference>
<gene>
    <name evidence="2" type="ORF">F0U60_03765</name>
</gene>
<keyword evidence="3" id="KW-1185">Reference proteome</keyword>
<dbReference type="PANTHER" id="PTHR35801:SF1">
    <property type="entry name" value="PHOSPHOSERINE PHOSPHATASE RSBX"/>
    <property type="match status" value="1"/>
</dbReference>
<proteinExistence type="predicted"/>
<dbReference type="InterPro" id="IPR003594">
    <property type="entry name" value="HATPase_dom"/>
</dbReference>
<sequence>MEVSSTAIAVTESSQAGHARRTASALAARLGFSEEDQGKVAIVVSEAAKNLVAHAREGQILLRTLHAGPHVGVEMLALDKGPGMVDVDRCLRDGYSTAGTGGSGLGAMRRMSSLFDIYSQPGVGTVVLARLWSGKPPPEDGLDVGVVCVPKTGEEVCGDSWSVDRKGGRLVFLVADGLGHGPEAARASRAAVVSFLEQGSSDVVELLRGAHQELHSTRGAAVALTALEGAQLHFSGVGNIAAAVLSPGGGIQRLVSMNGTLGHQTHRMQQFSYTWNPGDTLVMCSDGLATQWRVDAYPGLLARHPGVVAGVLFRDFSRGRDDATVLVARETSRRGTP</sequence>
<dbReference type="Proteomes" id="UP001611383">
    <property type="component" value="Chromosome"/>
</dbReference>
<evidence type="ECO:0000313" key="3">
    <source>
        <dbReference type="Proteomes" id="UP001611383"/>
    </source>
</evidence>
<dbReference type="Gene3D" id="3.60.40.10">
    <property type="entry name" value="PPM-type phosphatase domain"/>
    <property type="match status" value="1"/>
</dbReference>
<dbReference type="InterPro" id="IPR036890">
    <property type="entry name" value="HATPase_C_sf"/>
</dbReference>
<dbReference type="InterPro" id="IPR001932">
    <property type="entry name" value="PPM-type_phosphatase-like_dom"/>
</dbReference>
<dbReference type="SMART" id="SM00331">
    <property type="entry name" value="PP2C_SIG"/>
    <property type="match status" value="1"/>
</dbReference>
<evidence type="ECO:0000313" key="2">
    <source>
        <dbReference type="EMBL" id="WNG43307.1"/>
    </source>
</evidence>
<reference evidence="2 3" key="1">
    <citation type="submission" date="2019-08" db="EMBL/GenBank/DDBJ databases">
        <title>Archangium and Cystobacter genomes.</title>
        <authorList>
            <person name="Chen I.-C.K."/>
            <person name="Wielgoss S."/>
        </authorList>
    </citation>
    <scope>NUCLEOTIDE SEQUENCE [LARGE SCALE GENOMIC DNA]</scope>
    <source>
        <strain evidence="2 3">Cbm 6</strain>
    </source>
</reference>
<protein>
    <submittedName>
        <fullName evidence="2">SpoIIE family protein phosphatase</fullName>
    </submittedName>
</protein>
<dbReference type="RefSeq" id="WP_395814021.1">
    <property type="nucleotide sequence ID" value="NZ_CP043494.1"/>
</dbReference>
<dbReference type="Pfam" id="PF07228">
    <property type="entry name" value="SpoIIE"/>
    <property type="match status" value="1"/>
</dbReference>
<dbReference type="InterPro" id="IPR036457">
    <property type="entry name" value="PPM-type-like_dom_sf"/>
</dbReference>
<dbReference type="Gene3D" id="3.30.565.10">
    <property type="entry name" value="Histidine kinase-like ATPase, C-terminal domain"/>
    <property type="match status" value="1"/>
</dbReference>
<dbReference type="EMBL" id="CP043494">
    <property type="protein sequence ID" value="WNG43307.1"/>
    <property type="molecule type" value="Genomic_DNA"/>
</dbReference>
<evidence type="ECO:0000259" key="1">
    <source>
        <dbReference type="SMART" id="SM00331"/>
    </source>
</evidence>
<accession>A0ABY9WHN8</accession>
<dbReference type="PANTHER" id="PTHR35801">
    <property type="entry name" value="PHOSPHOSERINE PHOSPHATASE RSBX"/>
    <property type="match status" value="1"/>
</dbReference>
<dbReference type="SUPFAM" id="SSF81606">
    <property type="entry name" value="PP2C-like"/>
    <property type="match status" value="1"/>
</dbReference>
<name>A0ABY9WHN8_9BACT</name>
<organism evidence="2 3">
    <name type="scientific">Archangium minus</name>
    <dbReference type="NCBI Taxonomy" id="83450"/>
    <lineage>
        <taxon>Bacteria</taxon>
        <taxon>Pseudomonadati</taxon>
        <taxon>Myxococcota</taxon>
        <taxon>Myxococcia</taxon>
        <taxon>Myxococcales</taxon>
        <taxon>Cystobacterineae</taxon>
        <taxon>Archangiaceae</taxon>
        <taxon>Archangium</taxon>
    </lineage>
</organism>
<dbReference type="Pfam" id="PF13581">
    <property type="entry name" value="HATPase_c_2"/>
    <property type="match status" value="1"/>
</dbReference>